<comment type="caution">
    <text evidence="1">The sequence shown here is derived from an EMBL/GenBank/DDBJ whole genome shotgun (WGS) entry which is preliminary data.</text>
</comment>
<name>A0AB34CNN8_9GAMM</name>
<sequence length="75" mass="8540">MKQKSFFFARQSAPKKGKYLALRVYGAAEATVLVQTAWHQRLQSACRRKTVKHSAIIVPESSTGRERQQSMWSGE</sequence>
<dbReference type="RefSeq" id="WP_150037231.1">
    <property type="nucleotide sequence ID" value="NZ_VWVM01000006.1"/>
</dbReference>
<gene>
    <name evidence="1" type="ORF">F3I20_09475</name>
</gene>
<protein>
    <submittedName>
        <fullName evidence="1">Uncharacterized protein</fullName>
    </submittedName>
</protein>
<reference evidence="1 2" key="1">
    <citation type="submission" date="2019-09" db="EMBL/GenBank/DDBJ databases">
        <title>Genomic diversity of phyloplane-associated Pantoea species in Pakistan cotton crop.</title>
        <authorList>
            <person name="Tufail M.R."/>
            <person name="Cook D.R."/>
        </authorList>
    </citation>
    <scope>NUCLEOTIDE SEQUENCE [LARGE SCALE GENOMIC DNA]</scope>
    <source>
        <strain evidence="1 2">B_8</strain>
    </source>
</reference>
<dbReference type="Proteomes" id="UP000324255">
    <property type="component" value="Unassembled WGS sequence"/>
</dbReference>
<proteinExistence type="predicted"/>
<organism evidence="1 2">
    <name type="scientific">Candidatus Pantoea gossypiicola</name>
    <dbReference type="NCBI Taxonomy" id="2608008"/>
    <lineage>
        <taxon>Bacteria</taxon>
        <taxon>Pseudomonadati</taxon>
        <taxon>Pseudomonadota</taxon>
        <taxon>Gammaproteobacteria</taxon>
        <taxon>Enterobacterales</taxon>
        <taxon>Erwiniaceae</taxon>
        <taxon>Pantoea</taxon>
    </lineage>
</organism>
<keyword evidence="2" id="KW-1185">Reference proteome</keyword>
<evidence type="ECO:0000313" key="2">
    <source>
        <dbReference type="Proteomes" id="UP000324255"/>
    </source>
</evidence>
<accession>A0AB34CNN8</accession>
<dbReference type="AlphaFoldDB" id="A0AB34CNN8"/>
<evidence type="ECO:0000313" key="1">
    <source>
        <dbReference type="EMBL" id="KAA6125372.1"/>
    </source>
</evidence>
<dbReference type="EMBL" id="VWVM01000006">
    <property type="protein sequence ID" value="KAA6125372.1"/>
    <property type="molecule type" value="Genomic_DNA"/>
</dbReference>